<protein>
    <submittedName>
        <fullName evidence="1">Uncharacterized protein</fullName>
    </submittedName>
</protein>
<sequence>QMHPPSLKVTKDGDSYNLRWETKKLFYPHIEHKFQVQYKKKLDSWEVRTRTQGKLRQ</sequence>
<dbReference type="InterPro" id="IPR036116">
    <property type="entry name" value="FN3_sf"/>
</dbReference>
<comment type="caution">
    <text evidence="1">The sequence shown here is derived from an EMBL/GenBank/DDBJ whole genome shotgun (WGS) entry which is preliminary data.</text>
</comment>
<dbReference type="EMBL" id="JBBHLL010002672">
    <property type="protein sequence ID" value="KAK7795317.1"/>
    <property type="molecule type" value="Genomic_DNA"/>
</dbReference>
<name>A0AAW0GV19_MYOGA</name>
<proteinExistence type="predicted"/>
<accession>A0AAW0GV19</accession>
<dbReference type="SUPFAM" id="SSF49265">
    <property type="entry name" value="Fibronectin type III"/>
    <property type="match status" value="1"/>
</dbReference>
<evidence type="ECO:0000313" key="1">
    <source>
        <dbReference type="EMBL" id="KAK7795317.1"/>
    </source>
</evidence>
<dbReference type="Proteomes" id="UP001488838">
    <property type="component" value="Unassembled WGS sequence"/>
</dbReference>
<organism evidence="1 2">
    <name type="scientific">Myodes glareolus</name>
    <name type="common">Bank vole</name>
    <name type="synonym">Clethrionomys glareolus</name>
    <dbReference type="NCBI Taxonomy" id="447135"/>
    <lineage>
        <taxon>Eukaryota</taxon>
        <taxon>Metazoa</taxon>
        <taxon>Chordata</taxon>
        <taxon>Craniata</taxon>
        <taxon>Vertebrata</taxon>
        <taxon>Euteleostomi</taxon>
        <taxon>Mammalia</taxon>
        <taxon>Eutheria</taxon>
        <taxon>Euarchontoglires</taxon>
        <taxon>Glires</taxon>
        <taxon>Rodentia</taxon>
        <taxon>Myomorpha</taxon>
        <taxon>Muroidea</taxon>
        <taxon>Cricetidae</taxon>
        <taxon>Arvicolinae</taxon>
        <taxon>Myodes</taxon>
    </lineage>
</organism>
<evidence type="ECO:0000313" key="2">
    <source>
        <dbReference type="Proteomes" id="UP001488838"/>
    </source>
</evidence>
<keyword evidence="2" id="KW-1185">Reference proteome</keyword>
<gene>
    <name evidence="1" type="ORF">U0070_027074</name>
</gene>
<dbReference type="InterPro" id="IPR013783">
    <property type="entry name" value="Ig-like_fold"/>
</dbReference>
<feature type="non-terminal residue" evidence="1">
    <location>
        <position position="1"/>
    </location>
</feature>
<dbReference type="AlphaFoldDB" id="A0AAW0GV19"/>
<dbReference type="Gene3D" id="2.60.40.10">
    <property type="entry name" value="Immunoglobulins"/>
    <property type="match status" value="1"/>
</dbReference>
<reference evidence="1 2" key="1">
    <citation type="journal article" date="2023" name="bioRxiv">
        <title>Conserved and derived expression patterns and positive selection on dental genes reveal complex evolutionary context of ever-growing rodent molars.</title>
        <authorList>
            <person name="Calamari Z.T."/>
            <person name="Song A."/>
            <person name="Cohen E."/>
            <person name="Akter M."/>
            <person name="Roy R.D."/>
            <person name="Hallikas O."/>
            <person name="Christensen M.M."/>
            <person name="Li P."/>
            <person name="Marangoni P."/>
            <person name="Jernvall J."/>
            <person name="Klein O.D."/>
        </authorList>
    </citation>
    <scope>NUCLEOTIDE SEQUENCE [LARGE SCALE GENOMIC DNA]</scope>
    <source>
        <strain evidence="1">V071</strain>
    </source>
</reference>